<dbReference type="PROSITE" id="PS51257">
    <property type="entry name" value="PROKAR_LIPOPROTEIN"/>
    <property type="match status" value="1"/>
</dbReference>
<evidence type="ECO:0008006" key="5">
    <source>
        <dbReference type="Google" id="ProtNLM"/>
    </source>
</evidence>
<keyword evidence="4" id="KW-1185">Reference proteome</keyword>
<name>A0ABR9DLW1_9MICO</name>
<dbReference type="RefSeq" id="WP_192277020.1">
    <property type="nucleotide sequence ID" value="NZ_JACZDF010000001.1"/>
</dbReference>
<dbReference type="Proteomes" id="UP000642107">
    <property type="component" value="Unassembled WGS sequence"/>
</dbReference>
<evidence type="ECO:0000256" key="1">
    <source>
        <dbReference type="SAM" id="MobiDB-lite"/>
    </source>
</evidence>
<feature type="chain" id="PRO_5045754654" description="Septum formation-related domain-containing protein" evidence="2">
    <location>
        <begin position="28"/>
        <end position="300"/>
    </location>
</feature>
<comment type="caution">
    <text evidence="3">The sequence shown here is derived from an EMBL/GenBank/DDBJ whole genome shotgun (WGS) entry which is preliminary data.</text>
</comment>
<evidence type="ECO:0000313" key="3">
    <source>
        <dbReference type="EMBL" id="MBD9698118.1"/>
    </source>
</evidence>
<protein>
    <recommendedName>
        <fullName evidence="5">Septum formation-related domain-containing protein</fullName>
    </recommendedName>
</protein>
<evidence type="ECO:0000256" key="2">
    <source>
        <dbReference type="SAM" id="SignalP"/>
    </source>
</evidence>
<gene>
    <name evidence="3" type="ORF">IGS67_01215</name>
</gene>
<dbReference type="EMBL" id="JACZDF010000001">
    <property type="protein sequence ID" value="MBD9698118.1"/>
    <property type="molecule type" value="Genomic_DNA"/>
</dbReference>
<keyword evidence="2" id="KW-0732">Signal</keyword>
<proteinExistence type="predicted"/>
<feature type="compositionally biased region" description="Low complexity" evidence="1">
    <location>
        <begin position="35"/>
        <end position="57"/>
    </location>
</feature>
<feature type="signal peptide" evidence="2">
    <location>
        <begin position="1"/>
        <end position="27"/>
    </location>
</feature>
<evidence type="ECO:0000313" key="4">
    <source>
        <dbReference type="Proteomes" id="UP000642107"/>
    </source>
</evidence>
<reference evidence="3 4" key="1">
    <citation type="submission" date="2020-09" db="EMBL/GenBank/DDBJ databases">
        <title>Flavimobilis rhizosphaerae sp. nov., isolated from rhizosphere soil of Spartina alterniflora.</title>
        <authorList>
            <person name="Hanqin C."/>
        </authorList>
    </citation>
    <scope>NUCLEOTIDE SEQUENCE [LARGE SCALE GENOMIC DNA]</scope>
    <source>
        <strain evidence="3 4">GY 10621</strain>
    </source>
</reference>
<organism evidence="3 4">
    <name type="scientific">Flavimobilis rhizosphaerae</name>
    <dbReference type="NCBI Taxonomy" id="2775421"/>
    <lineage>
        <taxon>Bacteria</taxon>
        <taxon>Bacillati</taxon>
        <taxon>Actinomycetota</taxon>
        <taxon>Actinomycetes</taxon>
        <taxon>Micrococcales</taxon>
        <taxon>Jonesiaceae</taxon>
        <taxon>Flavimobilis</taxon>
    </lineage>
</organism>
<sequence length="300" mass="31546">MDVRQRRRAVFWCGLLVVVAAALAACAAEDAPTRPSGSETPATSTPATPTTAPFVTTGDRTPLDCPVIAADEKAAAENTFLVDEDCAARRLATEACALTVTDPVPLPAEETTGATRAFGYATSQGDRVVLALLPGLDPANDHEPEYVLACGERRNAAVLTRGDADSLLRWPDTGGENRALTEVRRLGADPAAEIAPGCPGTPASVAAEDAGRCVLDAWVEGRLWDVGFYAATGVRERFDGDPPTGVVWDGCREATLGRTAESCYGQFSENGSLAELSIAHDEFSGLRWVTAADFVHPDEG</sequence>
<accession>A0ABR9DLW1</accession>
<feature type="region of interest" description="Disordered" evidence="1">
    <location>
        <begin position="29"/>
        <end position="59"/>
    </location>
</feature>